<sequence length="1432" mass="162512">MLDNITSTSISKQITDLLVSITKHVLQPKLERLPAEQKQQLVDKYKMEDKQMTGCCGCDLDHSHDSLLSYPFPRWFLDIFGPGWVYDVFLSFRGEDTRKNFTDHLYTALLQAGIHTFRDDEKLRRGEEISFQLSKAIQESKISIVVFSEGYASSTWCLGELQKILDCRHTTGQIVLPVFYDIDPSDIRKQTGSLAEAFGKHEESFKEEMEKVQKWRKALLEAANLSGLDRRSIANGHESKLIQKIVEDVSSILNPRNINDRLLKRLKTTMISGNGLLDDAEEKQITNKAVRDWLAEYKDAVYEADDFLDEIAYEALRQELEAEAQTFRDQTQKLLSFINPLEIMGLREIEEKSRGLQESLDDLVKQKDALGLINRTGKEPSSHRTPTTSHVDESGVYGRDDDREAILKLLLSEDANRESPGVVSIRGMGGVGKTTLAQHVYNRSELQEWFGLKAWVYVSEDFSVLKLTKMILEEVGSKPDSDSLNILQLQLKKRLQGKRFLLVLDDVWNEDYAEWDKLLTPLKYGAQGSKILVTTRNESVASVMQTVPTHHLKELTEDSCWSLFAKHAFRGENPTAHEELLEIGRAIARKCKGLPLAAVTLGGLLRTKRDVEEWEKILESNLWDLPKDNILPALRLSYLYLLPHLKQCFAYCAIFSKDYSFRKDELVLLWMAEGFLVHSVDDEMERAGAECFDDLLSRSFFQQSSSSFVMHDLMHDLATHVSGQFCFSSRLGENNSSKATRRTRHLSLVDTRGGFSSTKLENIRQAQLLRTFQTFVRYWGRSPDFYNEIFHILSTLGRLRVLSLSNCAGAAKMLCSTSKLKHLRYLDLSQSDLVMLPEEVSALLNLQTLILEDCLQLASLPDLGNLKHLRHLNLEGTGIERLPESLERLINLRYLNISGTPLKEMLPHVGQLTKLQTLTFFLVGGQSETSIKELGKLQHLRGQLHIRNLQNVVDARDAAEANLKGKKHLDKLRFTWDGDTHDPQHVTSTLEKLEPNRNVKDLQIDGYGGVRFPEWVGESSFSNIVSLVLISCRNCTSLPPLGQLASLEKLLIEAFDKVVTVGSEFYGNCTAMKKPFESLKRLFFLDMREWCEWISDEGSREAFPLLDELYIGNCPNLTKALPSHHLPRVTRLTISGCEQLPRFPRLQSLSVSGFHSLESLPEEIEQMGWSPSDLGEITIKGWAALKCVALDLFPKLNSLSIYNCPDLELLCAHERPLNDLTSLHSLIIRECPKLVSFPKGGLPAPVLTRLKLRYCRKLKQLPECMHSLLPSLSHLEIRDCLELELCPEGGFPSKLQSLEIWKCNKLIAGLMQWGLQTLPSLSRFTIGGHENVESFPEEMLLPSSLTSLHIYDLEHVKSLDYKGLQHLTSLTELVISSCPLIESMPEEGLPSSLFSLEIKYCPMLSESCEREKERYAQDKIDLLAPSAMTHSF</sequence>
<dbReference type="FunFam" id="3.40.50.300:FF:001091">
    <property type="entry name" value="Probable disease resistance protein At1g61300"/>
    <property type="match status" value="1"/>
</dbReference>
<keyword evidence="10" id="KW-1185">Reference proteome</keyword>
<reference evidence="9" key="3">
    <citation type="submission" date="2017-07" db="EMBL/GenBank/DDBJ databases">
        <title>WGS assembly of Populus trichocarpa.</title>
        <authorList>
            <person name="Tuskan G."/>
            <person name="Difazio S."/>
            <person name="Jansson S."/>
            <person name="Bohlmann J."/>
            <person name="Grigoriev I."/>
            <person name="Hellsten U."/>
            <person name="Putnam N."/>
            <person name="Ralph S."/>
            <person name="Rombauts S."/>
            <person name="Salamov A."/>
            <person name="Schein J."/>
            <person name="Sterck L."/>
            <person name="Aerts A."/>
            <person name="Bhalerao R."/>
            <person name="Bhalerao R."/>
            <person name="Blaudez D."/>
            <person name="Boerjan W."/>
            <person name="Brun A."/>
            <person name="Brunner A."/>
            <person name="Busov V."/>
            <person name="Campbell M."/>
            <person name="Carlson J."/>
            <person name="Chalot M."/>
            <person name="Chapman J."/>
            <person name="Chen G."/>
            <person name="Cooper D."/>
            <person name="Coutinho P."/>
            <person name="Couturier J."/>
            <person name="Covert S."/>
            <person name="Cronk Q."/>
            <person name="Cunningham R."/>
            <person name="Davis J."/>
            <person name="Degroeve S."/>
            <person name="Dejardin A."/>
            <person name="Depamphilis C."/>
            <person name="Detter J."/>
            <person name="Dirks B."/>
            <person name="Dubchak I."/>
            <person name="Duplessis S."/>
            <person name="Ehlting J."/>
            <person name="Ellis B."/>
            <person name="Gendler K."/>
            <person name="Goodstein D."/>
            <person name="Gribskov M."/>
            <person name="Grimwood J."/>
            <person name="Groover A."/>
            <person name="Gunter L."/>
            <person name="Hamberger B."/>
            <person name="Heinze B."/>
            <person name="Helariutta Y."/>
            <person name="Henrissat B."/>
            <person name="Holligan D."/>
            <person name="Holt R."/>
            <person name="Huang W."/>
            <person name="Islam-Faridi N."/>
            <person name="Jones S."/>
            <person name="Jones-Rhoades M."/>
            <person name="Jorgensen R."/>
            <person name="Joshi C."/>
            <person name="Kangasjarvi J."/>
            <person name="Karlsson J."/>
            <person name="Kelleher C."/>
            <person name="Kirkpatrick R."/>
            <person name="Kirst M."/>
            <person name="Kohler A."/>
            <person name="Kalluri U."/>
            <person name="Larimer F."/>
            <person name="Leebens-Mack J."/>
            <person name="Leple J."/>
            <person name="Locascio P."/>
            <person name="Lou Y."/>
            <person name="Lucas S."/>
            <person name="Martin F."/>
            <person name="Montanini B."/>
            <person name="Napoli C."/>
            <person name="Nelson D."/>
            <person name="Nelson C."/>
            <person name="Nieminen K."/>
            <person name="Nilsson O."/>
            <person name="Pereda V."/>
            <person name="Peter G."/>
            <person name="Philippe R."/>
            <person name="Pilate G."/>
            <person name="Poliakov A."/>
            <person name="Razumovskaya J."/>
            <person name="Richardson P."/>
            <person name="Rinaldi C."/>
            <person name="Ritland K."/>
            <person name="Rouze P."/>
            <person name="Ryaboy D."/>
            <person name="Schmutz J."/>
            <person name="Schrader J."/>
            <person name="Segerman B."/>
            <person name="Shin H."/>
            <person name="Siddiqui A."/>
            <person name="Sterky F."/>
            <person name="Terry A."/>
            <person name="Tsai C."/>
            <person name="Uberbacher E."/>
            <person name="Unneberg P."/>
            <person name="Vahala J."/>
            <person name="Wall K."/>
            <person name="Wessler S."/>
            <person name="Yang G."/>
            <person name="Yin T."/>
            <person name="Douglas C."/>
            <person name="Marra M."/>
            <person name="Sandberg G."/>
            <person name="Van De Peer Y."/>
            <person name="Rokhsar D."/>
        </authorList>
    </citation>
    <scope>NUCLEOTIDE SEQUENCE</scope>
    <source>
        <strain evidence="9">Nisqually-1</strain>
    </source>
</reference>
<dbReference type="InterPro" id="IPR000157">
    <property type="entry name" value="TIR_dom"/>
</dbReference>
<evidence type="ECO:0000256" key="6">
    <source>
        <dbReference type="SAM" id="MobiDB-lite"/>
    </source>
</evidence>
<dbReference type="SMART" id="SM00369">
    <property type="entry name" value="LRR_TYP"/>
    <property type="match status" value="3"/>
</dbReference>
<evidence type="ECO:0000256" key="5">
    <source>
        <dbReference type="SAM" id="Coils"/>
    </source>
</evidence>
<dbReference type="InterPro" id="IPR036388">
    <property type="entry name" value="WH-like_DNA-bd_sf"/>
</dbReference>
<dbReference type="EMBL" id="CM009292">
    <property type="protein sequence ID" value="RQO88621.1"/>
    <property type="molecule type" value="Genomic_DNA"/>
</dbReference>
<dbReference type="SUPFAM" id="SSF52540">
    <property type="entry name" value="P-loop containing nucleoside triphosphate hydrolases"/>
    <property type="match status" value="1"/>
</dbReference>
<protein>
    <submittedName>
        <fullName evidence="8">TIR-NBS type disease resistance protein</fullName>
    </submittedName>
</protein>
<evidence type="ECO:0000313" key="9">
    <source>
        <dbReference type="EMBL" id="RQO88621.1"/>
    </source>
</evidence>
<dbReference type="PROSITE" id="PS50104">
    <property type="entry name" value="TIR"/>
    <property type="match status" value="1"/>
</dbReference>
<dbReference type="SUPFAM" id="SSF52058">
    <property type="entry name" value="L domain-like"/>
    <property type="match status" value="2"/>
</dbReference>
<dbReference type="InterPro" id="IPR035897">
    <property type="entry name" value="Toll_tir_struct_dom_sf"/>
</dbReference>
<feature type="coiled-coil region" evidence="5">
    <location>
        <begin position="313"/>
        <end position="366"/>
    </location>
</feature>
<dbReference type="Pfam" id="PF00931">
    <property type="entry name" value="NB-ARC"/>
    <property type="match status" value="1"/>
</dbReference>
<dbReference type="SUPFAM" id="SSF52200">
    <property type="entry name" value="Toll/Interleukin receptor TIR domain"/>
    <property type="match status" value="1"/>
</dbReference>
<dbReference type="Pfam" id="PF01582">
    <property type="entry name" value="TIR"/>
    <property type="match status" value="1"/>
</dbReference>
<dbReference type="PRINTS" id="PR00364">
    <property type="entry name" value="DISEASERSIST"/>
</dbReference>
<keyword evidence="3" id="KW-0611">Plant defense</keyword>
<dbReference type="Gene3D" id="3.40.50.300">
    <property type="entry name" value="P-loop containing nucleotide triphosphate hydrolases"/>
    <property type="match status" value="1"/>
</dbReference>
<dbReference type="Pfam" id="PF25019">
    <property type="entry name" value="LRR_R13L1-DRL21"/>
    <property type="match status" value="1"/>
</dbReference>
<dbReference type="InterPro" id="IPR032675">
    <property type="entry name" value="LRR_dom_sf"/>
</dbReference>
<dbReference type="InParanoid" id="Q19PJ1"/>
<dbReference type="GO" id="GO:0005524">
    <property type="term" value="F:ATP binding"/>
    <property type="evidence" value="ECO:0007669"/>
    <property type="project" value="UniProtKB-KW"/>
</dbReference>
<evidence type="ECO:0000256" key="2">
    <source>
        <dbReference type="ARBA" id="ARBA00022737"/>
    </source>
</evidence>
<dbReference type="FunFam" id="3.40.50.10140:FF:000007">
    <property type="entry name" value="Disease resistance protein (TIR-NBS-LRR class)"/>
    <property type="match status" value="1"/>
</dbReference>
<dbReference type="GO" id="GO:0043531">
    <property type="term" value="F:ADP binding"/>
    <property type="evidence" value="ECO:0007669"/>
    <property type="project" value="InterPro"/>
</dbReference>
<keyword evidence="5" id="KW-0175">Coiled coil</keyword>
<dbReference type="Gene3D" id="3.40.50.10140">
    <property type="entry name" value="Toll/interleukin-1 receptor homology (TIR) domain"/>
    <property type="match status" value="1"/>
</dbReference>
<dbReference type="Gene3D" id="3.80.10.10">
    <property type="entry name" value="Ribonuclease Inhibitor"/>
    <property type="match status" value="2"/>
</dbReference>
<dbReference type="PANTHER" id="PTHR36766">
    <property type="entry name" value="PLANT BROAD-SPECTRUM MILDEW RESISTANCE PROTEIN RPW8"/>
    <property type="match status" value="1"/>
</dbReference>
<feature type="region of interest" description="Disordered" evidence="6">
    <location>
        <begin position="375"/>
        <end position="397"/>
    </location>
</feature>
<dbReference type="InterPro" id="IPR003591">
    <property type="entry name" value="Leu-rich_rpt_typical-subtyp"/>
</dbReference>
<dbReference type="Gene3D" id="1.10.8.430">
    <property type="entry name" value="Helical domain of apoptotic protease-activating factors"/>
    <property type="match status" value="1"/>
</dbReference>
<evidence type="ECO:0000313" key="10">
    <source>
        <dbReference type="Proteomes" id="UP000006729"/>
    </source>
</evidence>
<accession>Q19PJ1</accession>
<proteinExistence type="evidence at transcript level"/>
<dbReference type="InterPro" id="IPR002182">
    <property type="entry name" value="NB-ARC"/>
</dbReference>
<evidence type="ECO:0000256" key="3">
    <source>
        <dbReference type="ARBA" id="ARBA00022821"/>
    </source>
</evidence>
<reference evidence="9 10" key="1">
    <citation type="journal article" date="2006" name="Science">
        <title>The genome of black cottonwood, Populus trichocarpa (Torr. &amp; Gray).</title>
        <authorList>
            <person name="Tuskan G.A."/>
            <person name="Difazio S."/>
            <person name="Jansson S."/>
            <person name="Bohlmann J."/>
            <person name="Grigoriev I."/>
            <person name="Hellsten U."/>
            <person name="Putnam N."/>
            <person name="Ralph S."/>
            <person name="Rombauts S."/>
            <person name="Salamov A."/>
            <person name="Schein J."/>
            <person name="Sterck L."/>
            <person name="Aerts A."/>
            <person name="Bhalerao R.R."/>
            <person name="Bhalerao R.P."/>
            <person name="Blaudez D."/>
            <person name="Boerjan W."/>
            <person name="Brun A."/>
            <person name="Brunner A."/>
            <person name="Busov V."/>
            <person name="Campbell M."/>
            <person name="Carlson J."/>
            <person name="Chalot M."/>
            <person name="Chapman J."/>
            <person name="Chen G.L."/>
            <person name="Cooper D."/>
            <person name="Coutinho P.M."/>
            <person name="Couturier J."/>
            <person name="Covert S."/>
            <person name="Cronk Q."/>
            <person name="Cunningham R."/>
            <person name="Davis J."/>
            <person name="Degroeve S."/>
            <person name="Dejardin A."/>
            <person name="Depamphilis C."/>
            <person name="Detter J."/>
            <person name="Dirks B."/>
            <person name="Dubchak I."/>
            <person name="Duplessis S."/>
            <person name="Ehlting J."/>
            <person name="Ellis B."/>
            <person name="Gendler K."/>
            <person name="Goodstein D."/>
            <person name="Gribskov M."/>
            <person name="Grimwood J."/>
            <person name="Groover A."/>
            <person name="Gunter L."/>
            <person name="Hamberger B."/>
            <person name="Heinze B."/>
            <person name="Helariutta Y."/>
            <person name="Henrissat B."/>
            <person name="Holligan D."/>
            <person name="Holt R."/>
            <person name="Huang W."/>
            <person name="Islam-Faridi N."/>
            <person name="Jones S."/>
            <person name="Jones-Rhoades M."/>
            <person name="Jorgensen R."/>
            <person name="Joshi C."/>
            <person name="Kangasjarvi J."/>
            <person name="Karlsson J."/>
            <person name="Kelleher C."/>
            <person name="Kirkpatrick R."/>
            <person name="Kirst M."/>
            <person name="Kohler A."/>
            <person name="Kalluri U."/>
            <person name="Larimer F."/>
            <person name="Leebens-Mack J."/>
            <person name="Leple J.C."/>
            <person name="Locascio P."/>
            <person name="Lou Y."/>
            <person name="Lucas S."/>
            <person name="Martin F."/>
            <person name="Montanini B."/>
            <person name="Napoli C."/>
            <person name="Nelson D.R."/>
            <person name="Nelson C."/>
            <person name="Nieminen K."/>
            <person name="Nilsson O."/>
            <person name="Pereda V."/>
            <person name="Peter G."/>
            <person name="Philippe R."/>
            <person name="Pilate G."/>
            <person name="Poliakov A."/>
            <person name="Razumovskaya J."/>
            <person name="Richardson P."/>
            <person name="Rinaldi C."/>
            <person name="Ritland K."/>
            <person name="Rouze P."/>
            <person name="Ryaboy D."/>
            <person name="Schmutz J."/>
            <person name="Schrader J."/>
            <person name="Segerman B."/>
            <person name="Shin H."/>
            <person name="Siddiqui A."/>
            <person name="Sterky F."/>
            <person name="Terry A."/>
            <person name="Tsai C.J."/>
            <person name="Uberbacher E."/>
            <person name="Unneberg P."/>
            <person name="Vahala J."/>
            <person name="Wall K."/>
            <person name="Wessler S."/>
            <person name="Yang G."/>
            <person name="Yin T."/>
            <person name="Douglas C."/>
            <person name="Marra M."/>
            <person name="Sandberg G."/>
            <person name="Van de Peer Y."/>
            <person name="Rokhsar D."/>
        </authorList>
    </citation>
    <scope>NUCLEOTIDE SEQUENCE [LARGE SCALE GENOMIC DNA]</scope>
    <source>
        <strain evidence="10">cv. Nisqually</strain>
        <strain evidence="9">Nisqually-1</strain>
    </source>
</reference>
<dbReference type="Proteomes" id="UP000006729">
    <property type="component" value="Chromosome 3"/>
</dbReference>
<evidence type="ECO:0000256" key="4">
    <source>
        <dbReference type="ARBA" id="ARBA00023027"/>
    </source>
</evidence>
<keyword evidence="4" id="KW-0520">NAD</keyword>
<dbReference type="SMART" id="SM00255">
    <property type="entry name" value="TIR"/>
    <property type="match status" value="1"/>
</dbReference>
<organism evidence="8">
    <name type="scientific">Populus trichocarpa</name>
    <name type="common">Western balsam poplar</name>
    <name type="synonym">Populus balsamifera subsp. trichocarpa</name>
    <dbReference type="NCBI Taxonomy" id="3694"/>
    <lineage>
        <taxon>Eukaryota</taxon>
        <taxon>Viridiplantae</taxon>
        <taxon>Streptophyta</taxon>
        <taxon>Embryophyta</taxon>
        <taxon>Tracheophyta</taxon>
        <taxon>Spermatophyta</taxon>
        <taxon>Magnoliopsida</taxon>
        <taxon>eudicotyledons</taxon>
        <taxon>Gunneridae</taxon>
        <taxon>Pentapetalae</taxon>
        <taxon>rosids</taxon>
        <taxon>fabids</taxon>
        <taxon>Malpighiales</taxon>
        <taxon>Salicaceae</taxon>
        <taxon>Saliceae</taxon>
        <taxon>Populus</taxon>
    </lineage>
</organism>
<evidence type="ECO:0000256" key="1">
    <source>
        <dbReference type="ARBA" id="ARBA00022614"/>
    </source>
</evidence>
<gene>
    <name evidence="9" type="ORF">POPTR_003G199400</name>
</gene>
<reference evidence="8" key="2">
    <citation type="submission" date="2006-04" db="EMBL/GenBank/DDBJ databases">
        <title>Cloning and characterization of NBS-LRR type of disease resistance-like protein.</title>
        <authorList>
            <person name="Zhang Z.Y."/>
            <person name="Zhang Q."/>
        </authorList>
    </citation>
    <scope>NUCLEOTIDE SEQUENCE</scope>
</reference>
<dbReference type="InterPro" id="IPR042197">
    <property type="entry name" value="Apaf_helical"/>
</dbReference>
<dbReference type="FunCoup" id="Q19PJ1">
    <property type="interactions" value="671"/>
</dbReference>
<dbReference type="EMBL" id="DQ513252">
    <property type="protein sequence ID" value="ABF81466.1"/>
    <property type="molecule type" value="mRNA"/>
</dbReference>
<dbReference type="PANTHER" id="PTHR36766:SF51">
    <property type="entry name" value="DISEASE RESISTANCE RPP13-LIKE PROTEIN 1"/>
    <property type="match status" value="1"/>
</dbReference>
<evidence type="ECO:0000313" key="8">
    <source>
        <dbReference type="EMBL" id="ABF81466.1"/>
    </source>
</evidence>
<keyword evidence="1" id="KW-0433">Leucine-rich repeat</keyword>
<name>Q19PJ1_POPTR</name>
<dbReference type="ExpressionAtlas" id="Q19PJ1">
    <property type="expression patterns" value="baseline and differential"/>
</dbReference>
<dbReference type="SMR" id="Q19PJ1"/>
<dbReference type="InterPro" id="IPR058922">
    <property type="entry name" value="WHD_DRP"/>
</dbReference>
<evidence type="ECO:0000259" key="7">
    <source>
        <dbReference type="PROSITE" id="PS50104"/>
    </source>
</evidence>
<feature type="domain" description="TIR" evidence="7">
    <location>
        <begin position="84"/>
        <end position="253"/>
    </location>
</feature>
<keyword evidence="2" id="KW-0677">Repeat</keyword>
<dbReference type="InterPro" id="IPR027417">
    <property type="entry name" value="P-loop_NTPase"/>
</dbReference>
<dbReference type="GO" id="GO:0098542">
    <property type="term" value="P:defense response to other organism"/>
    <property type="evidence" value="ECO:0000318"/>
    <property type="project" value="GO_Central"/>
</dbReference>
<dbReference type="Pfam" id="PF23559">
    <property type="entry name" value="WHD_DRP"/>
    <property type="match status" value="1"/>
</dbReference>
<dbReference type="GO" id="GO:0007165">
    <property type="term" value="P:signal transduction"/>
    <property type="evidence" value="ECO:0007669"/>
    <property type="project" value="InterPro"/>
</dbReference>
<dbReference type="Gene3D" id="1.10.10.10">
    <property type="entry name" value="Winged helix-like DNA-binding domain superfamily/Winged helix DNA-binding domain"/>
    <property type="match status" value="1"/>
</dbReference>
<dbReference type="InterPro" id="IPR056789">
    <property type="entry name" value="LRR_R13L1-DRL21"/>
</dbReference>